<evidence type="ECO:0000256" key="3">
    <source>
        <dbReference type="SAM" id="MobiDB-lite"/>
    </source>
</evidence>
<organism evidence="5 6">
    <name type="scientific">Candidatus Nitrosocosmicus franklandianus</name>
    <dbReference type="NCBI Taxonomy" id="1798806"/>
    <lineage>
        <taxon>Archaea</taxon>
        <taxon>Nitrososphaerota</taxon>
        <taxon>Nitrososphaeria</taxon>
        <taxon>Nitrososphaerales</taxon>
        <taxon>Nitrososphaeraceae</taxon>
        <taxon>Candidatus Nitrosocosmicus</taxon>
    </lineage>
</organism>
<reference evidence="5 6" key="1">
    <citation type="submission" date="2019-02" db="EMBL/GenBank/DDBJ databases">
        <authorList>
            <person name="Lehtovirta-Morley E L."/>
        </authorList>
    </citation>
    <scope>NUCLEOTIDE SEQUENCE [LARGE SCALE GENOMIC DNA]</scope>
    <source>
        <strain evidence="5">NFRAN1</strain>
    </source>
</reference>
<dbReference type="GeneID" id="39422099"/>
<feature type="region of interest" description="Disordered" evidence="3">
    <location>
        <begin position="1"/>
        <end position="21"/>
    </location>
</feature>
<dbReference type="EMBL" id="LR216287">
    <property type="protein sequence ID" value="VFJ15316.1"/>
    <property type="molecule type" value="Genomic_DNA"/>
</dbReference>
<evidence type="ECO:0000256" key="1">
    <source>
        <dbReference type="ARBA" id="ARBA00022741"/>
    </source>
</evidence>
<dbReference type="KEGG" id="nfn:NFRAN_2993"/>
<dbReference type="SUPFAM" id="SSF52540">
    <property type="entry name" value="P-loop containing nucleoside triphosphate hydrolases"/>
    <property type="match status" value="1"/>
</dbReference>
<dbReference type="AlphaFoldDB" id="A0A484ID77"/>
<dbReference type="Pfam" id="PF07088">
    <property type="entry name" value="GvpD_P-loop"/>
    <property type="match status" value="1"/>
</dbReference>
<dbReference type="RefSeq" id="WP_134485277.1">
    <property type="nucleotide sequence ID" value="NZ_LR216287.1"/>
</dbReference>
<dbReference type="InterPro" id="IPR009788">
    <property type="entry name" value="GvpD_P-loop"/>
</dbReference>
<name>A0A484ID77_9ARCH</name>
<dbReference type="InterPro" id="IPR003593">
    <property type="entry name" value="AAA+_ATPase"/>
</dbReference>
<dbReference type="InterPro" id="IPR027417">
    <property type="entry name" value="P-loop_NTPase"/>
</dbReference>
<evidence type="ECO:0000259" key="4">
    <source>
        <dbReference type="SMART" id="SM00382"/>
    </source>
</evidence>
<gene>
    <name evidence="5" type="ORF">NFRAN_2993</name>
</gene>
<feature type="domain" description="AAA+ ATPase" evidence="4">
    <location>
        <begin position="48"/>
        <end position="201"/>
    </location>
</feature>
<keyword evidence="2" id="KW-0067">ATP-binding</keyword>
<dbReference type="PANTHER" id="PTHR43637">
    <property type="entry name" value="UPF0273 PROTEIN TM_0370"/>
    <property type="match status" value="1"/>
</dbReference>
<dbReference type="SMART" id="SM00382">
    <property type="entry name" value="AAA"/>
    <property type="match status" value="1"/>
</dbReference>
<dbReference type="GO" id="GO:0005524">
    <property type="term" value="F:ATP binding"/>
    <property type="evidence" value="ECO:0007669"/>
    <property type="project" value="UniProtKB-KW"/>
</dbReference>
<proteinExistence type="predicted"/>
<dbReference type="OrthoDB" id="12099at2157"/>
<dbReference type="PANTHER" id="PTHR43637:SF2">
    <property type="entry name" value="PROTEIN GVPD 1"/>
    <property type="match status" value="1"/>
</dbReference>
<keyword evidence="1" id="KW-0547">Nucleotide-binding</keyword>
<evidence type="ECO:0000256" key="2">
    <source>
        <dbReference type="ARBA" id="ARBA00022840"/>
    </source>
</evidence>
<protein>
    <submittedName>
        <fullName evidence="5">Circadian clock protein KaiC</fullName>
    </submittedName>
</protein>
<sequence>MSDSNSESFNNMTSHQSHNEVSSIRKYTIKRNNMGHLPSEILKFVKNESYSLLVKGKPGTGKTTFALTLLDNLHDDSNYFYISTRLSLKQLTFYYPWIEKFFSKDENKSGYRFEDARLDEPESLFERITNQLMDVKSPVIFIDTWDTIASFMDKESRLNNERVLQIWRERAGAKLIFLSETFDLGILDSISDGVITLENHFNKANNNRLLKINKLRGLPILCNTYSYSLYKGIFFSSDLVSHLNLFESYQKVRPYYKRRLRLSNTRSISDNQDFLYLKEENLLIQNNIIRITHDDSLSQEVFLSVLLKPIIIWLGLSNGNRLMINNFDKNIRESFKKILNHHLSEDVYKQKVIEQEIDFTDPHGIKLARGDEDSRRGNSNNQYVIKSFQNKEYQSNSKDLFFELKNSLSSRNQIRILNVFNTNDLEPLLSDDSFLDLLSESFAINVLIKSNPLSWSPSKKSKSCMECELKTVGKNLIFEINKYSTSRYQMIVDKDGLFVNWHPIL</sequence>
<keyword evidence="6" id="KW-1185">Reference proteome</keyword>
<evidence type="ECO:0000313" key="6">
    <source>
        <dbReference type="Proteomes" id="UP000294299"/>
    </source>
</evidence>
<dbReference type="Proteomes" id="UP000294299">
    <property type="component" value="Chromosome NFRAN"/>
</dbReference>
<accession>A0A484ID77</accession>
<dbReference type="Gene3D" id="3.40.50.300">
    <property type="entry name" value="P-loop containing nucleotide triphosphate hydrolases"/>
    <property type="match status" value="1"/>
</dbReference>
<evidence type="ECO:0000313" key="5">
    <source>
        <dbReference type="EMBL" id="VFJ15316.1"/>
    </source>
</evidence>